<dbReference type="SUPFAM" id="SSF54637">
    <property type="entry name" value="Thioesterase/thiol ester dehydrase-isomerase"/>
    <property type="match status" value="1"/>
</dbReference>
<dbReference type="RefSeq" id="WP_062997474.1">
    <property type="nucleotide sequence ID" value="NZ_BMMH01000005.1"/>
</dbReference>
<dbReference type="CDD" id="cd00586">
    <property type="entry name" value="4HBT"/>
    <property type="match status" value="1"/>
</dbReference>
<name>A0A917VTZ0_9NOCA</name>
<evidence type="ECO:0000256" key="1">
    <source>
        <dbReference type="ARBA" id="ARBA00005953"/>
    </source>
</evidence>
<evidence type="ECO:0000256" key="2">
    <source>
        <dbReference type="ARBA" id="ARBA00022801"/>
    </source>
</evidence>
<dbReference type="PANTHER" id="PTHR31793:SF27">
    <property type="entry name" value="NOVEL THIOESTERASE SUPERFAMILY DOMAIN AND SAPOSIN A-TYPE DOMAIN CONTAINING PROTEIN (0610012H03RIK)"/>
    <property type="match status" value="1"/>
</dbReference>
<keyword evidence="4" id="KW-1185">Reference proteome</keyword>
<gene>
    <name evidence="3" type="ORF">GCM10011588_30530</name>
</gene>
<dbReference type="InterPro" id="IPR050563">
    <property type="entry name" value="4-hydroxybenzoyl-CoA_TE"/>
</dbReference>
<proteinExistence type="inferred from homology"/>
<evidence type="ECO:0000313" key="3">
    <source>
        <dbReference type="EMBL" id="GGL13932.1"/>
    </source>
</evidence>
<evidence type="ECO:0008006" key="5">
    <source>
        <dbReference type="Google" id="ProtNLM"/>
    </source>
</evidence>
<dbReference type="Gene3D" id="3.10.129.10">
    <property type="entry name" value="Hotdog Thioesterase"/>
    <property type="match status" value="1"/>
</dbReference>
<dbReference type="PANTHER" id="PTHR31793">
    <property type="entry name" value="4-HYDROXYBENZOYL-COA THIOESTERASE FAMILY MEMBER"/>
    <property type="match status" value="1"/>
</dbReference>
<comment type="caution">
    <text evidence="3">The sequence shown here is derived from an EMBL/GenBank/DDBJ whole genome shotgun (WGS) entry which is preliminary data.</text>
</comment>
<dbReference type="Proteomes" id="UP000638263">
    <property type="component" value="Unassembled WGS sequence"/>
</dbReference>
<dbReference type="GO" id="GO:0047617">
    <property type="term" value="F:fatty acyl-CoA hydrolase activity"/>
    <property type="evidence" value="ECO:0007669"/>
    <property type="project" value="TreeGrafter"/>
</dbReference>
<dbReference type="InterPro" id="IPR029069">
    <property type="entry name" value="HotDog_dom_sf"/>
</dbReference>
<evidence type="ECO:0000313" key="4">
    <source>
        <dbReference type="Proteomes" id="UP000638263"/>
    </source>
</evidence>
<accession>A0A917VTZ0</accession>
<sequence length="152" mass="16813">MSAETVDLRENPTVADFPVRRAVTTRWSDNDMYGHLNNAVYYQLFDAAINSWIIERSGLDPVGTAALGVVVESGCRYLEQLQFPQTLEVGIRVARLGRTSVTYDLGLFTAGTPATATVAARGRWVHVYVDRGTRRPVPIPADLRRLFETATG</sequence>
<dbReference type="Pfam" id="PF13279">
    <property type="entry name" value="4HBT_2"/>
    <property type="match status" value="1"/>
</dbReference>
<dbReference type="EMBL" id="BMMH01000005">
    <property type="protein sequence ID" value="GGL13932.1"/>
    <property type="molecule type" value="Genomic_DNA"/>
</dbReference>
<protein>
    <recommendedName>
        <fullName evidence="5">Acyl-CoA thioesterase</fullName>
    </recommendedName>
</protein>
<organism evidence="3 4">
    <name type="scientific">Nocardia jinanensis</name>
    <dbReference type="NCBI Taxonomy" id="382504"/>
    <lineage>
        <taxon>Bacteria</taxon>
        <taxon>Bacillati</taxon>
        <taxon>Actinomycetota</taxon>
        <taxon>Actinomycetes</taxon>
        <taxon>Mycobacteriales</taxon>
        <taxon>Nocardiaceae</taxon>
        <taxon>Nocardia</taxon>
    </lineage>
</organism>
<reference evidence="3" key="2">
    <citation type="submission" date="2020-09" db="EMBL/GenBank/DDBJ databases">
        <authorList>
            <person name="Sun Q."/>
            <person name="Zhou Y."/>
        </authorList>
    </citation>
    <scope>NUCLEOTIDE SEQUENCE</scope>
    <source>
        <strain evidence="3">CGMCC 4.3508</strain>
    </source>
</reference>
<dbReference type="AlphaFoldDB" id="A0A917VTZ0"/>
<comment type="similarity">
    <text evidence="1">Belongs to the 4-hydroxybenzoyl-CoA thioesterase family.</text>
</comment>
<reference evidence="3" key="1">
    <citation type="journal article" date="2014" name="Int. J. Syst. Evol. Microbiol.">
        <title>Complete genome sequence of Corynebacterium casei LMG S-19264T (=DSM 44701T), isolated from a smear-ripened cheese.</title>
        <authorList>
            <consortium name="US DOE Joint Genome Institute (JGI-PGF)"/>
            <person name="Walter F."/>
            <person name="Albersmeier A."/>
            <person name="Kalinowski J."/>
            <person name="Ruckert C."/>
        </authorList>
    </citation>
    <scope>NUCLEOTIDE SEQUENCE</scope>
    <source>
        <strain evidence="3">CGMCC 4.3508</strain>
    </source>
</reference>
<keyword evidence="2" id="KW-0378">Hydrolase</keyword>